<comment type="caution">
    <text evidence="2">The sequence shown here is derived from an EMBL/GenBank/DDBJ whole genome shotgun (WGS) entry which is preliminary data.</text>
</comment>
<keyword evidence="3" id="KW-1185">Reference proteome</keyword>
<reference evidence="2 3" key="1">
    <citation type="journal article" date="2018" name="Sci. Rep.">
        <title>Genomic signatures of local adaptation to the degree of environmental predictability in rotifers.</title>
        <authorList>
            <person name="Franch-Gras L."/>
            <person name="Hahn C."/>
            <person name="Garcia-Roger E.M."/>
            <person name="Carmona M.J."/>
            <person name="Serra M."/>
            <person name="Gomez A."/>
        </authorList>
    </citation>
    <scope>NUCLEOTIDE SEQUENCE [LARGE SCALE GENOMIC DNA]</scope>
    <source>
        <strain evidence="2">HYR1</strain>
    </source>
</reference>
<keyword evidence="1" id="KW-1133">Transmembrane helix</keyword>
<protein>
    <submittedName>
        <fullName evidence="2">Uncharacterized protein</fullName>
    </submittedName>
</protein>
<name>A0A3M7QER0_BRAPC</name>
<evidence type="ECO:0000256" key="1">
    <source>
        <dbReference type="SAM" id="Phobius"/>
    </source>
</evidence>
<dbReference type="EMBL" id="REGN01006399">
    <property type="protein sequence ID" value="RNA09674.1"/>
    <property type="molecule type" value="Genomic_DNA"/>
</dbReference>
<evidence type="ECO:0000313" key="2">
    <source>
        <dbReference type="EMBL" id="RNA09674.1"/>
    </source>
</evidence>
<evidence type="ECO:0000313" key="3">
    <source>
        <dbReference type="Proteomes" id="UP000276133"/>
    </source>
</evidence>
<organism evidence="2 3">
    <name type="scientific">Brachionus plicatilis</name>
    <name type="common">Marine rotifer</name>
    <name type="synonym">Brachionus muelleri</name>
    <dbReference type="NCBI Taxonomy" id="10195"/>
    <lineage>
        <taxon>Eukaryota</taxon>
        <taxon>Metazoa</taxon>
        <taxon>Spiralia</taxon>
        <taxon>Gnathifera</taxon>
        <taxon>Rotifera</taxon>
        <taxon>Eurotatoria</taxon>
        <taxon>Monogononta</taxon>
        <taxon>Pseudotrocha</taxon>
        <taxon>Ploima</taxon>
        <taxon>Brachionidae</taxon>
        <taxon>Brachionus</taxon>
    </lineage>
</organism>
<keyword evidence="1" id="KW-0472">Membrane</keyword>
<accession>A0A3M7QER0</accession>
<gene>
    <name evidence="2" type="ORF">BpHYR1_036581</name>
</gene>
<dbReference type="Proteomes" id="UP000276133">
    <property type="component" value="Unassembled WGS sequence"/>
</dbReference>
<keyword evidence="1" id="KW-0812">Transmembrane</keyword>
<dbReference type="AlphaFoldDB" id="A0A3M7QER0"/>
<sequence>MYLRVDRELGSMVRIMRPSYNGELRAFINCLISISVTIITGFYIVVKRVITLNADVSIKSDNLKSFKKKLIDFFDKIN</sequence>
<feature type="transmembrane region" description="Helical" evidence="1">
    <location>
        <begin position="26"/>
        <end position="46"/>
    </location>
</feature>
<proteinExistence type="predicted"/>